<keyword evidence="3 10" id="KW-0808">Transferase</keyword>
<reference evidence="14 15" key="1">
    <citation type="submission" date="2018-03" db="EMBL/GenBank/DDBJ databases">
        <title>Genomic Encyclopedia of Archaeal and Bacterial Type Strains, Phase II (KMG-II): from individual species to whole genera.</title>
        <authorList>
            <person name="Goeker M."/>
        </authorList>
    </citation>
    <scope>NUCLEOTIDE SEQUENCE [LARGE SCALE GENOMIC DNA]</scope>
    <source>
        <strain evidence="14 15">DSM 101533</strain>
    </source>
</reference>
<gene>
    <name evidence="10" type="primary">thiE</name>
    <name evidence="14" type="ORF">CLV80_1059</name>
</gene>
<keyword evidence="6 10" id="KW-0784">Thiamine biosynthesis</keyword>
<comment type="caution">
    <text evidence="14">The sequence shown here is derived from an EMBL/GenBank/DDBJ whole genome shotgun (WGS) entry which is preliminary data.</text>
</comment>
<dbReference type="RefSeq" id="WP_106356987.1">
    <property type="nucleotide sequence ID" value="NZ_PVTP01000005.1"/>
</dbReference>
<evidence type="ECO:0000256" key="5">
    <source>
        <dbReference type="ARBA" id="ARBA00022842"/>
    </source>
</evidence>
<dbReference type="EC" id="2.5.1.3" evidence="10"/>
<dbReference type="GO" id="GO:0000287">
    <property type="term" value="F:magnesium ion binding"/>
    <property type="evidence" value="ECO:0007669"/>
    <property type="project" value="UniProtKB-UniRule"/>
</dbReference>
<name>A0A2T0VYY1_9RHOB</name>
<dbReference type="GO" id="GO:0009228">
    <property type="term" value="P:thiamine biosynthetic process"/>
    <property type="evidence" value="ECO:0007669"/>
    <property type="project" value="UniProtKB-KW"/>
</dbReference>
<dbReference type="PANTHER" id="PTHR20857:SF15">
    <property type="entry name" value="THIAMINE-PHOSPHATE SYNTHASE"/>
    <property type="match status" value="1"/>
</dbReference>
<dbReference type="InterPro" id="IPR022998">
    <property type="entry name" value="ThiamineP_synth_TenI"/>
</dbReference>
<dbReference type="GO" id="GO:0009229">
    <property type="term" value="P:thiamine diphosphate biosynthetic process"/>
    <property type="evidence" value="ECO:0007669"/>
    <property type="project" value="UniProtKB-UniRule"/>
</dbReference>
<organism evidence="14 15">
    <name type="scientific">Yoonia maritima</name>
    <dbReference type="NCBI Taxonomy" id="1435347"/>
    <lineage>
        <taxon>Bacteria</taxon>
        <taxon>Pseudomonadati</taxon>
        <taxon>Pseudomonadota</taxon>
        <taxon>Alphaproteobacteria</taxon>
        <taxon>Rhodobacterales</taxon>
        <taxon>Paracoccaceae</taxon>
        <taxon>Yoonia</taxon>
    </lineage>
</organism>
<feature type="binding site" evidence="10">
    <location>
        <begin position="188"/>
        <end position="189"/>
    </location>
    <ligand>
        <name>2-[(2R,5Z)-2-carboxy-4-methylthiazol-5(2H)-ylidene]ethyl phosphate</name>
        <dbReference type="ChEBI" id="CHEBI:62899"/>
    </ligand>
</feature>
<dbReference type="AlphaFoldDB" id="A0A2T0VYY1"/>
<comment type="catalytic activity">
    <reaction evidence="7 10 11">
        <text>4-methyl-5-(2-phosphooxyethyl)-thiazole + 4-amino-2-methyl-5-(diphosphooxymethyl)pyrimidine + H(+) = thiamine phosphate + diphosphate</text>
        <dbReference type="Rhea" id="RHEA:22328"/>
        <dbReference type="ChEBI" id="CHEBI:15378"/>
        <dbReference type="ChEBI" id="CHEBI:33019"/>
        <dbReference type="ChEBI" id="CHEBI:37575"/>
        <dbReference type="ChEBI" id="CHEBI:57841"/>
        <dbReference type="ChEBI" id="CHEBI:58296"/>
        <dbReference type="EC" id="2.5.1.3"/>
    </reaction>
</comment>
<evidence type="ECO:0000256" key="6">
    <source>
        <dbReference type="ARBA" id="ARBA00022977"/>
    </source>
</evidence>
<feature type="binding site" evidence="10">
    <location>
        <position position="73"/>
    </location>
    <ligand>
        <name>Mg(2+)</name>
        <dbReference type="ChEBI" id="CHEBI:18420"/>
    </ligand>
</feature>
<dbReference type="OrthoDB" id="9810880at2"/>
<evidence type="ECO:0000256" key="12">
    <source>
        <dbReference type="RuleBase" id="RU004253"/>
    </source>
</evidence>
<comment type="pathway">
    <text evidence="2 10 12">Cofactor biosynthesis; thiamine diphosphate biosynthesis; thiamine phosphate from 4-amino-2-methyl-5-diphosphomethylpyrimidine and 4-methyl-5-(2-phosphoethyl)-thiazole: step 1/1.</text>
</comment>
<proteinExistence type="inferred from homology"/>
<evidence type="ECO:0000256" key="2">
    <source>
        <dbReference type="ARBA" id="ARBA00005165"/>
    </source>
</evidence>
<dbReference type="GO" id="GO:0005737">
    <property type="term" value="C:cytoplasm"/>
    <property type="evidence" value="ECO:0007669"/>
    <property type="project" value="TreeGrafter"/>
</dbReference>
<dbReference type="NCBIfam" id="TIGR00693">
    <property type="entry name" value="thiE"/>
    <property type="match status" value="1"/>
</dbReference>
<evidence type="ECO:0000256" key="9">
    <source>
        <dbReference type="ARBA" id="ARBA00047883"/>
    </source>
</evidence>
<feature type="binding site" evidence="10">
    <location>
        <position position="140"/>
    </location>
    <ligand>
        <name>4-amino-2-methyl-5-(diphosphooxymethyl)pyrimidine</name>
        <dbReference type="ChEBI" id="CHEBI:57841"/>
    </ligand>
</feature>
<evidence type="ECO:0000256" key="3">
    <source>
        <dbReference type="ARBA" id="ARBA00022679"/>
    </source>
</evidence>
<dbReference type="SUPFAM" id="SSF51391">
    <property type="entry name" value="Thiamin phosphate synthase"/>
    <property type="match status" value="1"/>
</dbReference>
<accession>A0A2T0VYY1</accession>
<evidence type="ECO:0000256" key="4">
    <source>
        <dbReference type="ARBA" id="ARBA00022723"/>
    </source>
</evidence>
<feature type="binding site" evidence="10">
    <location>
        <position position="72"/>
    </location>
    <ligand>
        <name>4-amino-2-methyl-5-(diphosphooxymethyl)pyrimidine</name>
        <dbReference type="ChEBI" id="CHEBI:57841"/>
    </ligand>
</feature>
<evidence type="ECO:0000256" key="10">
    <source>
        <dbReference type="HAMAP-Rule" id="MF_00097"/>
    </source>
</evidence>
<evidence type="ECO:0000313" key="15">
    <source>
        <dbReference type="Proteomes" id="UP000238007"/>
    </source>
</evidence>
<comment type="catalytic activity">
    <reaction evidence="9 10 11">
        <text>2-[(2R,5Z)-2-carboxy-4-methylthiazol-5(2H)-ylidene]ethyl phosphate + 4-amino-2-methyl-5-(diphosphooxymethyl)pyrimidine + 2 H(+) = thiamine phosphate + CO2 + diphosphate</text>
        <dbReference type="Rhea" id="RHEA:47844"/>
        <dbReference type="ChEBI" id="CHEBI:15378"/>
        <dbReference type="ChEBI" id="CHEBI:16526"/>
        <dbReference type="ChEBI" id="CHEBI:33019"/>
        <dbReference type="ChEBI" id="CHEBI:37575"/>
        <dbReference type="ChEBI" id="CHEBI:57841"/>
        <dbReference type="ChEBI" id="CHEBI:62899"/>
        <dbReference type="EC" id="2.5.1.3"/>
    </reaction>
</comment>
<evidence type="ECO:0000256" key="1">
    <source>
        <dbReference type="ARBA" id="ARBA00003814"/>
    </source>
</evidence>
<dbReference type="InterPro" id="IPR013785">
    <property type="entry name" value="Aldolase_TIM"/>
</dbReference>
<keyword evidence="15" id="KW-1185">Reference proteome</keyword>
<protein>
    <recommendedName>
        <fullName evidence="10">Thiamine-phosphate synthase</fullName>
        <shortName evidence="10">TP synthase</shortName>
        <shortName evidence="10">TPS</shortName>
        <ecNumber evidence="10">2.5.1.3</ecNumber>
    </recommendedName>
    <alternativeName>
        <fullName evidence="10">Thiamine-phosphate pyrophosphorylase</fullName>
        <shortName evidence="10">TMP pyrophosphorylase</shortName>
        <shortName evidence="10">TMP-PPase</shortName>
    </alternativeName>
</protein>
<evidence type="ECO:0000256" key="11">
    <source>
        <dbReference type="RuleBase" id="RU003826"/>
    </source>
</evidence>
<dbReference type="HAMAP" id="MF_00097">
    <property type="entry name" value="TMP_synthase"/>
    <property type="match status" value="1"/>
</dbReference>
<dbReference type="UniPathway" id="UPA00060">
    <property type="reaction ID" value="UER00141"/>
</dbReference>
<feature type="binding site" evidence="10">
    <location>
        <begin position="137"/>
        <end position="139"/>
    </location>
    <ligand>
        <name>2-[(2R,5Z)-2-carboxy-4-methylthiazol-5(2H)-ylidene]ethyl phosphate</name>
        <dbReference type="ChEBI" id="CHEBI:62899"/>
    </ligand>
</feature>
<comment type="function">
    <text evidence="1 10">Condenses 4-methyl-5-(beta-hydroxyethyl)thiazole monophosphate (THZ-P) and 2-methyl-4-amino-5-hydroxymethyl pyrimidine pyrophosphate (HMP-PP) to form thiamine monophosphate (TMP).</text>
</comment>
<dbReference type="GO" id="GO:0004789">
    <property type="term" value="F:thiamine-phosphate diphosphorylase activity"/>
    <property type="evidence" value="ECO:0007669"/>
    <property type="project" value="UniProtKB-UniRule"/>
</dbReference>
<evidence type="ECO:0000313" key="14">
    <source>
        <dbReference type="EMBL" id="PRY77531.1"/>
    </source>
</evidence>
<dbReference type="FunFam" id="3.20.20.70:FF:000096">
    <property type="entry name" value="Thiamine-phosphate synthase"/>
    <property type="match status" value="1"/>
</dbReference>
<dbReference type="PANTHER" id="PTHR20857">
    <property type="entry name" value="THIAMINE-PHOSPHATE PYROPHOSPHORYLASE"/>
    <property type="match status" value="1"/>
</dbReference>
<evidence type="ECO:0000256" key="7">
    <source>
        <dbReference type="ARBA" id="ARBA00047334"/>
    </source>
</evidence>
<keyword evidence="4 10" id="KW-0479">Metal-binding</keyword>
<dbReference type="InterPro" id="IPR034291">
    <property type="entry name" value="TMP_synthase"/>
</dbReference>
<evidence type="ECO:0000256" key="8">
    <source>
        <dbReference type="ARBA" id="ARBA00047851"/>
    </source>
</evidence>
<feature type="domain" description="Thiamine phosphate synthase/TenI" evidence="13">
    <location>
        <begin position="10"/>
        <end position="191"/>
    </location>
</feature>
<comment type="similarity">
    <text evidence="10 11">Belongs to the thiamine-phosphate synthase family.</text>
</comment>
<dbReference type="CDD" id="cd00564">
    <property type="entry name" value="TMP_TenI"/>
    <property type="match status" value="1"/>
</dbReference>
<evidence type="ECO:0000259" key="13">
    <source>
        <dbReference type="Pfam" id="PF02581"/>
    </source>
</evidence>
<feature type="binding site" evidence="10">
    <location>
        <begin position="40"/>
        <end position="44"/>
    </location>
    <ligand>
        <name>4-amino-2-methyl-5-(diphosphooxymethyl)pyrimidine</name>
        <dbReference type="ChEBI" id="CHEBI:57841"/>
    </ligand>
</feature>
<feature type="binding site" evidence="10">
    <location>
        <position position="92"/>
    </location>
    <ligand>
        <name>Mg(2+)</name>
        <dbReference type="ChEBI" id="CHEBI:18420"/>
    </ligand>
</feature>
<dbReference type="InterPro" id="IPR036206">
    <property type="entry name" value="ThiamineP_synth_sf"/>
</dbReference>
<dbReference type="Gene3D" id="3.20.20.70">
    <property type="entry name" value="Aldolase class I"/>
    <property type="match status" value="1"/>
</dbReference>
<feature type="binding site" evidence="10">
    <location>
        <position position="168"/>
    </location>
    <ligand>
        <name>2-[(2R,5Z)-2-carboxy-4-methylthiazol-5(2H)-ylidene]ethyl phosphate</name>
        <dbReference type="ChEBI" id="CHEBI:62899"/>
    </ligand>
</feature>
<dbReference type="Pfam" id="PF02581">
    <property type="entry name" value="TMP-TENI"/>
    <property type="match status" value="1"/>
</dbReference>
<dbReference type="EMBL" id="PVTP01000005">
    <property type="protein sequence ID" value="PRY77531.1"/>
    <property type="molecule type" value="Genomic_DNA"/>
</dbReference>
<dbReference type="Proteomes" id="UP000238007">
    <property type="component" value="Unassembled WGS sequence"/>
</dbReference>
<sequence length="211" mass="21516">MALIAKKLRVYLVTDPALCADIGVVETVQRAVAGGVTMVQLRDKHATTAQRVDLARALIRVLNGTGVPLLINDDLEAAIASGADGAHIGQGDSSVQKARSVLGSDRILGLSCETARTVSKANSAPVDYLGIGPVFATDTKSDHKQPIGMAGLKTLVSLSDLPAVAIGGLNATHVGDVMSAGADGLAVVSAICGQPDPSAAAGKFIQNRRSQ</sequence>
<comment type="cofactor">
    <cofactor evidence="10">
        <name>Mg(2+)</name>
        <dbReference type="ChEBI" id="CHEBI:18420"/>
    </cofactor>
    <text evidence="10">Binds 1 Mg(2+) ion per subunit.</text>
</comment>
<comment type="catalytic activity">
    <reaction evidence="8 10 11">
        <text>2-(2-carboxy-4-methylthiazol-5-yl)ethyl phosphate + 4-amino-2-methyl-5-(diphosphooxymethyl)pyrimidine + 2 H(+) = thiamine phosphate + CO2 + diphosphate</text>
        <dbReference type="Rhea" id="RHEA:47848"/>
        <dbReference type="ChEBI" id="CHEBI:15378"/>
        <dbReference type="ChEBI" id="CHEBI:16526"/>
        <dbReference type="ChEBI" id="CHEBI:33019"/>
        <dbReference type="ChEBI" id="CHEBI:37575"/>
        <dbReference type="ChEBI" id="CHEBI:57841"/>
        <dbReference type="ChEBI" id="CHEBI:62890"/>
        <dbReference type="EC" id="2.5.1.3"/>
    </reaction>
</comment>
<keyword evidence="5 10" id="KW-0460">Magnesium</keyword>
<feature type="binding site" evidence="10">
    <location>
        <position position="111"/>
    </location>
    <ligand>
        <name>4-amino-2-methyl-5-(diphosphooxymethyl)pyrimidine</name>
        <dbReference type="ChEBI" id="CHEBI:57841"/>
    </ligand>
</feature>